<evidence type="ECO:0000313" key="2">
    <source>
        <dbReference type="EMBL" id="MDK9364162.1"/>
    </source>
</evidence>
<evidence type="ECO:0000313" key="3">
    <source>
        <dbReference type="Proteomes" id="UP001223214"/>
    </source>
</evidence>
<comment type="caution">
    <text evidence="2">The sequence shown here is derived from an EMBL/GenBank/DDBJ whole genome shotgun (WGS) entry which is preliminary data.</text>
</comment>
<dbReference type="Proteomes" id="UP001223214">
    <property type="component" value="Unassembled WGS sequence"/>
</dbReference>
<reference evidence="2 3" key="1">
    <citation type="submission" date="2023-06" db="EMBL/GenBank/DDBJ databases">
        <title>Identification and characterization of antibiotic-resistant Gram-negative bacteria.</title>
        <authorList>
            <person name="Cho G.-S."/>
            <person name="Lee J."/>
            <person name="Tai E."/>
            <person name="Jeong S."/>
            <person name="Kim I."/>
            <person name="Kim B.-E."/>
            <person name="Jeong M.-I."/>
            <person name="Oh K.-K."/>
            <person name="Franz C.M.A.P."/>
        </authorList>
    </citation>
    <scope>NUCLEOTIDE SEQUENCE [LARGE SCALE GENOMIC DNA]</scope>
    <source>
        <strain evidence="2 3">V106_12</strain>
    </source>
</reference>
<gene>
    <name evidence="2" type="ORF">QQF32_13245</name>
</gene>
<dbReference type="RefSeq" id="WP_285149546.1">
    <property type="nucleotide sequence ID" value="NZ_JASSOM010000056.1"/>
</dbReference>
<keyword evidence="3" id="KW-1185">Reference proteome</keyword>
<feature type="region of interest" description="Disordered" evidence="1">
    <location>
        <begin position="137"/>
        <end position="158"/>
    </location>
</feature>
<evidence type="ECO:0000256" key="1">
    <source>
        <dbReference type="SAM" id="MobiDB-lite"/>
    </source>
</evidence>
<organism evidence="2 3">
    <name type="scientific">Lelliottia wanjuensis</name>
    <dbReference type="NCBI Taxonomy" id="3050585"/>
    <lineage>
        <taxon>Bacteria</taxon>
        <taxon>Pseudomonadati</taxon>
        <taxon>Pseudomonadota</taxon>
        <taxon>Gammaproteobacteria</taxon>
        <taxon>Enterobacterales</taxon>
        <taxon>Enterobacteriaceae</taxon>
        <taxon>Lelliottia</taxon>
    </lineage>
</organism>
<name>A0AAP4FWN1_9ENTR</name>
<dbReference type="AlphaFoldDB" id="A0AAP4FWN1"/>
<proteinExistence type="predicted"/>
<dbReference type="EMBL" id="JASSOM010000056">
    <property type="protein sequence ID" value="MDK9364162.1"/>
    <property type="molecule type" value="Genomic_DNA"/>
</dbReference>
<protein>
    <submittedName>
        <fullName evidence="2">Uncharacterized protein</fullName>
    </submittedName>
</protein>
<sequence>MNGFYGGFNFGGNPLGNFDAGAFNTGLNQYLESLKSQMMQQYAPQQQNPYATIDARIAEYMRANGYAPRQQQTEQPAALPPPAPQQNPMQLVTAAISESVSAADMELIASNIAMVPDWLRTAEGKKIVQQATNGIKKFVGGKSSGANSDAAPESGPAA</sequence>
<accession>A0AAP4FWN1</accession>
<feature type="region of interest" description="Disordered" evidence="1">
    <location>
        <begin position="64"/>
        <end position="87"/>
    </location>
</feature>